<dbReference type="InterPro" id="IPR056748">
    <property type="entry name" value="VPS13-like_C"/>
</dbReference>
<dbReference type="AlphaFoldDB" id="A0A814T6G1"/>
<organism evidence="10 12">
    <name type="scientific">Rotaria sordida</name>
    <dbReference type="NCBI Taxonomy" id="392033"/>
    <lineage>
        <taxon>Eukaryota</taxon>
        <taxon>Metazoa</taxon>
        <taxon>Spiralia</taxon>
        <taxon>Gnathifera</taxon>
        <taxon>Rotifera</taxon>
        <taxon>Eurotatoria</taxon>
        <taxon>Bdelloidea</taxon>
        <taxon>Philodinida</taxon>
        <taxon>Philodinidae</taxon>
        <taxon>Rotaria</taxon>
    </lineage>
</organism>
<dbReference type="SUPFAM" id="SSF52047">
    <property type="entry name" value="RNI-like"/>
    <property type="match status" value="2"/>
</dbReference>
<dbReference type="GO" id="GO:0003774">
    <property type="term" value="F:cytoskeletal motor activity"/>
    <property type="evidence" value="ECO:0007669"/>
    <property type="project" value="InterPro"/>
</dbReference>
<dbReference type="Pfam" id="PF25037">
    <property type="entry name" value="VPS13_C"/>
    <property type="match status" value="1"/>
</dbReference>
<dbReference type="GO" id="GO:0006913">
    <property type="term" value="P:nucleocytoplasmic transport"/>
    <property type="evidence" value="ECO:0007669"/>
    <property type="project" value="TreeGrafter"/>
</dbReference>
<feature type="compositionally biased region" description="Basic and acidic residues" evidence="8">
    <location>
        <begin position="940"/>
        <end position="950"/>
    </location>
</feature>
<keyword evidence="2" id="KW-0433">Leucine-rich repeat</keyword>
<evidence type="ECO:0000256" key="7">
    <source>
        <dbReference type="ARBA" id="ARBA00023175"/>
    </source>
</evidence>
<dbReference type="SUPFAM" id="SSF52540">
    <property type="entry name" value="P-loop containing nucleoside triphosphate hydrolases"/>
    <property type="match status" value="1"/>
</dbReference>
<dbReference type="InterPro" id="IPR027038">
    <property type="entry name" value="RanGap"/>
</dbReference>
<evidence type="ECO:0000256" key="2">
    <source>
        <dbReference type="ARBA" id="ARBA00022614"/>
    </source>
</evidence>
<dbReference type="EMBL" id="CAJNOL010001668">
    <property type="protein sequence ID" value="CAF1400821.1"/>
    <property type="molecule type" value="Genomic_DNA"/>
</dbReference>
<protein>
    <recommendedName>
        <fullName evidence="9">Myosin motor domain-containing protein</fullName>
    </recommendedName>
</protein>
<dbReference type="EMBL" id="CAJNOH010000973">
    <property type="protein sequence ID" value="CAF1157241.1"/>
    <property type="molecule type" value="Genomic_DNA"/>
</dbReference>
<keyword evidence="6" id="KW-0518">Myosin</keyword>
<accession>A0A814T6G1</accession>
<dbReference type="InterPro" id="IPR036961">
    <property type="entry name" value="Kinesin_motor_dom_sf"/>
</dbReference>
<dbReference type="PANTHER" id="PTHR24113:SF12">
    <property type="entry name" value="RAN GTPASE-ACTIVATING PROTEIN 1"/>
    <property type="match status" value="1"/>
</dbReference>
<evidence type="ECO:0000256" key="3">
    <source>
        <dbReference type="ARBA" id="ARBA00022737"/>
    </source>
</evidence>
<dbReference type="GO" id="GO:0031267">
    <property type="term" value="F:small GTPase binding"/>
    <property type="evidence" value="ECO:0007669"/>
    <property type="project" value="TreeGrafter"/>
</dbReference>
<dbReference type="Gene3D" id="3.80.10.10">
    <property type="entry name" value="Ribonuclease Inhibitor"/>
    <property type="match status" value="3"/>
</dbReference>
<reference evidence="10" key="1">
    <citation type="submission" date="2021-02" db="EMBL/GenBank/DDBJ databases">
        <authorList>
            <person name="Nowell W R."/>
        </authorList>
    </citation>
    <scope>NUCLEOTIDE SEQUENCE</scope>
</reference>
<keyword evidence="7" id="KW-0505">Motor protein</keyword>
<dbReference type="InterPro" id="IPR032675">
    <property type="entry name" value="LRR_dom_sf"/>
</dbReference>
<dbReference type="Gene3D" id="1.20.120.720">
    <property type="entry name" value="Myosin VI head, motor domain, U50 subdomain"/>
    <property type="match status" value="1"/>
</dbReference>
<keyword evidence="1" id="KW-0343">GTPase activation</keyword>
<evidence type="ECO:0000313" key="12">
    <source>
        <dbReference type="Proteomes" id="UP000663854"/>
    </source>
</evidence>
<dbReference type="GO" id="GO:0005524">
    <property type="term" value="F:ATP binding"/>
    <property type="evidence" value="ECO:0007669"/>
    <property type="project" value="UniProtKB-KW"/>
</dbReference>
<evidence type="ECO:0000313" key="11">
    <source>
        <dbReference type="EMBL" id="CAF1400821.1"/>
    </source>
</evidence>
<dbReference type="GO" id="GO:0016459">
    <property type="term" value="C:myosin complex"/>
    <property type="evidence" value="ECO:0007669"/>
    <property type="project" value="UniProtKB-KW"/>
</dbReference>
<dbReference type="Pfam" id="PF00063">
    <property type="entry name" value="Myosin_head"/>
    <property type="match status" value="1"/>
</dbReference>
<comment type="caution">
    <text evidence="10">The sequence shown here is derived from an EMBL/GenBank/DDBJ whole genome shotgun (WGS) entry which is preliminary data.</text>
</comment>
<dbReference type="Pfam" id="PF13516">
    <property type="entry name" value="LRR_6"/>
    <property type="match status" value="10"/>
</dbReference>
<dbReference type="SMART" id="SM00368">
    <property type="entry name" value="LRR_RI"/>
    <property type="match status" value="12"/>
</dbReference>
<keyword evidence="13" id="KW-1185">Reference proteome</keyword>
<keyword evidence="5" id="KW-0067">ATP-binding</keyword>
<dbReference type="SMART" id="SM00242">
    <property type="entry name" value="MYSc"/>
    <property type="match status" value="1"/>
</dbReference>
<sequence length="1210" mass="136214">MEENSAKPLFTGTFKYFNLLREIDNILICMNFTGQVCEIDEIDRMSSIVTKDLKTIMAKMNSQSRATLLITILNTIIRIAALDNKGFTSRDSFQSMINQIFDSLDDNNENQKENYQEYATDMLDLILMNLYKDKLVDKCFNRLLPKKATSTTDSSTINESSTKDENEIHNVCARLNLIIGTYHRYQTFTSINLAHSKINDLAARRLGNALTNNTTLIILDLAYNQIGALGAHDIASVLTMNTTLTTLDLRANRIGHKGAQHLANALKNNTTLNTLDLFDNQIGDKGVQHLANALINNTALIILHLGSNRIEATGAQHLANALITNTILITLDLYLNEIGDEGAQHLANALTNNTTLATLRLYHNQVGDNGAQHLANALVNNTTLTKLELGSNRIEALGAQYLANALTTNTALIILDLKSNRIGDKGIQHLANALTNNTTLITINLGSNGIEDNGAQYVGNALTSNKTVTKLNLDRNRIGVPGADYLAKALTKNITLTTFDLSLNRIGDEGVRSIADALKSNTTLITLNLMSNGPLQILRSVTTTRKVPDNHDFLIKHFFGDVSYSTTQFIEKNIDILPYSLITLIQKCKNDFLENLFHEILEREQNADRFKCVSDVHFIQCITSNMEMSPNVFDNEHILSQLHHSGIMPCLIFLYLRQRLLTIQSYIRMYLKHKQYAPQIRSLSFLNVVYEQMIEIKTLIENLNTSMPITGMDSAWDKCISDIDEEFDRTTKVFGALNATSNKPLPGNIYYFTRGVEILFGITPKSLLKSSSFKSLRSTSSSTASLSSSQQKSPTPRPCLVWDVKEDEIQILAMATFNGNDPKDEDKVFPELERDFLLKRLLAVSSTLTLPDKASIDFQKVFCKSTSIRNCYLILVPTLKSLKDDWYNSMHKKESLGSFGINEMLYINQLLKDISIQAVTQAVAQASLREAERIRQFYSEGPKEDGDDKNHHKSSSNSLDLQYHRGDPFIDDINFDKDSCVQQWLDDISIHNNDDDNNESLDPLVDIHDISLSIVNDITQEETLHLNSNKSILSWAETEEARFRPSIAQQAMGVIILNRLKEEQYAKSDPYIGHINCSDSPSLLMATSKHVLFVNEILFFDLYKVDWEIEYEELKEEPVIISSFGQIQILTKESKNAGSLESSRSYVKMFRYRNKSEAQIAKLNQQIRQLSARINSTSKPAPFHNTRNRHTLIDTKNNKIKETNCIISSH</sequence>
<evidence type="ECO:0000259" key="9">
    <source>
        <dbReference type="SMART" id="SM00242"/>
    </source>
</evidence>
<feature type="region of interest" description="Disordered" evidence="8">
    <location>
        <begin position="940"/>
        <end position="960"/>
    </location>
</feature>
<evidence type="ECO:0000256" key="6">
    <source>
        <dbReference type="ARBA" id="ARBA00023123"/>
    </source>
</evidence>
<dbReference type="InterPro" id="IPR001609">
    <property type="entry name" value="Myosin_head_motor_dom-like"/>
</dbReference>
<keyword evidence="4" id="KW-0547">Nucleotide-binding</keyword>
<dbReference type="PANTHER" id="PTHR24113">
    <property type="entry name" value="RAN GTPASE-ACTIVATING PROTEIN 1"/>
    <property type="match status" value="1"/>
</dbReference>
<dbReference type="InterPro" id="IPR027417">
    <property type="entry name" value="P-loop_NTPase"/>
</dbReference>
<name>A0A814T6G1_9BILA</name>
<proteinExistence type="predicted"/>
<evidence type="ECO:0000256" key="5">
    <source>
        <dbReference type="ARBA" id="ARBA00022840"/>
    </source>
</evidence>
<keyword evidence="3" id="KW-0677">Repeat</keyword>
<dbReference type="Gene3D" id="1.20.58.530">
    <property type="match status" value="1"/>
</dbReference>
<feature type="domain" description="Myosin motor" evidence="9">
    <location>
        <begin position="143"/>
        <end position="692"/>
    </location>
</feature>
<dbReference type="Proteomes" id="UP000663870">
    <property type="component" value="Unassembled WGS sequence"/>
</dbReference>
<dbReference type="Proteomes" id="UP000663854">
    <property type="component" value="Unassembled WGS sequence"/>
</dbReference>
<dbReference type="GO" id="GO:0048471">
    <property type="term" value="C:perinuclear region of cytoplasm"/>
    <property type="evidence" value="ECO:0007669"/>
    <property type="project" value="TreeGrafter"/>
</dbReference>
<dbReference type="GO" id="GO:0005829">
    <property type="term" value="C:cytosol"/>
    <property type="evidence" value="ECO:0007669"/>
    <property type="project" value="TreeGrafter"/>
</dbReference>
<evidence type="ECO:0000313" key="10">
    <source>
        <dbReference type="EMBL" id="CAF1157241.1"/>
    </source>
</evidence>
<evidence type="ECO:0000313" key="13">
    <source>
        <dbReference type="Proteomes" id="UP000663870"/>
    </source>
</evidence>
<dbReference type="Gene3D" id="3.40.850.10">
    <property type="entry name" value="Kinesin motor domain"/>
    <property type="match status" value="1"/>
</dbReference>
<evidence type="ECO:0000256" key="4">
    <source>
        <dbReference type="ARBA" id="ARBA00022741"/>
    </source>
</evidence>
<dbReference type="InterPro" id="IPR001611">
    <property type="entry name" value="Leu-rich_rpt"/>
</dbReference>
<evidence type="ECO:0000256" key="8">
    <source>
        <dbReference type="SAM" id="MobiDB-lite"/>
    </source>
</evidence>
<gene>
    <name evidence="11" type="ORF">JXQ802_LOCUS34697</name>
    <name evidence="10" type="ORF">PYM288_LOCUS22543</name>
</gene>
<evidence type="ECO:0000256" key="1">
    <source>
        <dbReference type="ARBA" id="ARBA00022468"/>
    </source>
</evidence>
<dbReference type="Gene3D" id="6.10.220.10">
    <property type="match status" value="1"/>
</dbReference>
<dbReference type="GO" id="GO:0005634">
    <property type="term" value="C:nucleus"/>
    <property type="evidence" value="ECO:0007669"/>
    <property type="project" value="TreeGrafter"/>
</dbReference>
<dbReference type="GO" id="GO:0005096">
    <property type="term" value="F:GTPase activator activity"/>
    <property type="evidence" value="ECO:0007669"/>
    <property type="project" value="UniProtKB-KW"/>
</dbReference>